<dbReference type="EMBL" id="SDPL01000047">
    <property type="protein sequence ID" value="RXZ49951.1"/>
    <property type="molecule type" value="Genomic_DNA"/>
</dbReference>
<dbReference type="OrthoDB" id="9779630at2"/>
<proteinExistence type="inferred from homology"/>
<feature type="region of interest" description="Disordered" evidence="3">
    <location>
        <begin position="50"/>
        <end position="311"/>
    </location>
</feature>
<dbReference type="PANTHER" id="PTHR31088">
    <property type="entry name" value="MEMBRANE-ASSOCIATED PROTEIN VIPP1, CHLOROPLASTIC"/>
    <property type="match status" value="1"/>
</dbReference>
<feature type="compositionally biased region" description="Basic and acidic residues" evidence="3">
    <location>
        <begin position="136"/>
        <end position="146"/>
    </location>
</feature>
<organism evidence="4 5">
    <name type="scientific">Agromyces binzhouensis</name>
    <dbReference type="NCBI Taxonomy" id="1817495"/>
    <lineage>
        <taxon>Bacteria</taxon>
        <taxon>Bacillati</taxon>
        <taxon>Actinomycetota</taxon>
        <taxon>Actinomycetes</taxon>
        <taxon>Micrococcales</taxon>
        <taxon>Microbacteriaceae</taxon>
        <taxon>Agromyces</taxon>
    </lineage>
</organism>
<evidence type="ECO:0000313" key="4">
    <source>
        <dbReference type="EMBL" id="RXZ49951.1"/>
    </source>
</evidence>
<feature type="compositionally biased region" description="Basic residues" evidence="3">
    <location>
        <begin position="151"/>
        <end position="166"/>
    </location>
</feature>
<reference evidence="4 5" key="1">
    <citation type="submission" date="2019-01" db="EMBL/GenBank/DDBJ databases">
        <authorList>
            <person name="Li J."/>
        </authorList>
    </citation>
    <scope>NUCLEOTIDE SEQUENCE [LARGE SCALE GENOMIC DNA]</scope>
    <source>
        <strain evidence="4 5">CGMCC 4.7180</strain>
    </source>
</reference>
<feature type="compositionally biased region" description="Low complexity" evidence="3">
    <location>
        <begin position="167"/>
        <end position="177"/>
    </location>
</feature>
<evidence type="ECO:0000256" key="2">
    <source>
        <dbReference type="SAM" id="Coils"/>
    </source>
</evidence>
<feature type="region of interest" description="Disordered" evidence="3">
    <location>
        <begin position="528"/>
        <end position="561"/>
    </location>
</feature>
<feature type="compositionally biased region" description="Basic residues" evidence="3">
    <location>
        <begin position="204"/>
        <end position="220"/>
    </location>
</feature>
<accession>A0A4Q2JNZ0</accession>
<keyword evidence="2" id="KW-0175">Coiled coil</keyword>
<dbReference type="AlphaFoldDB" id="A0A4Q2JNZ0"/>
<evidence type="ECO:0000256" key="1">
    <source>
        <dbReference type="ARBA" id="ARBA00043985"/>
    </source>
</evidence>
<comment type="similarity">
    <text evidence="1">Belongs to the PspA/Vipp/IM30 family.</text>
</comment>
<feature type="coiled-coil region" evidence="2">
    <location>
        <begin position="391"/>
        <end position="439"/>
    </location>
</feature>
<sequence>MLAPFDGTHQCREPAAALRAPCEFACTPCRFGPTWRRLRYIALRHAISRHRRRDVRSDGATGGAGAWTWMTAEGSARARGGGGHDRARGRARRTRHHRAHRHRELRRARAPGAARLPTHPSQPTCRRCADAEPSEDEPRPAAHDPRPQGAARRRARERAGRRRPRRAGPGPARGVPGHLPTHPRGGRVARRAAATDGERDRPIRPRCRAPRRRGARRPGRGARPTHPLGRGIRPRRSERRRTHRPARRRRPRGRRAPRGRRGAPRAQPPRHRRRASPTARRVHGSRHRGRASQLTRSRQGEPIMSDNTSRMRTIFRSKTTKALDRIEDPRDTLDDSYDQQVKLLHEVRRAVAEVATAKKRIELQGQEMGGRYQRLGAQARDALTQGHEDLARAALERRALLEGEVAKLQAQYTSLDRQASQLQERERRLTDQIAAFRVEKETIKATYTASAAQVRANEAVAGLSANIDDIGTSLDRARDRVAQMQARAAATDELLTSGVLKDLTAAPDADIERQLAAITAQAEVERRLQSMRDATGSDAPAAERGDEGPDGWLSIGQGPAS</sequence>
<protein>
    <submittedName>
        <fullName evidence="4">PspA/IM30 family protein</fullName>
    </submittedName>
</protein>
<evidence type="ECO:0000256" key="3">
    <source>
        <dbReference type="SAM" id="MobiDB-lite"/>
    </source>
</evidence>
<gene>
    <name evidence="4" type="ORF">ESO86_04535</name>
</gene>
<evidence type="ECO:0000313" key="5">
    <source>
        <dbReference type="Proteomes" id="UP000292881"/>
    </source>
</evidence>
<feature type="compositionally biased region" description="Basic residues" evidence="3">
    <location>
        <begin position="89"/>
        <end position="109"/>
    </location>
</feature>
<dbReference type="Proteomes" id="UP000292881">
    <property type="component" value="Unassembled WGS sequence"/>
</dbReference>
<dbReference type="InterPro" id="IPR007157">
    <property type="entry name" value="PspA_VIPP1"/>
</dbReference>
<feature type="compositionally biased region" description="Basic residues" evidence="3">
    <location>
        <begin position="232"/>
        <end position="290"/>
    </location>
</feature>
<dbReference type="PANTHER" id="PTHR31088:SF6">
    <property type="entry name" value="PHAGE SHOCK PROTEIN A"/>
    <property type="match status" value="1"/>
</dbReference>
<name>A0A4Q2JNZ0_9MICO</name>
<keyword evidence="5" id="KW-1185">Reference proteome</keyword>
<dbReference type="Pfam" id="PF04012">
    <property type="entry name" value="PspA_IM30"/>
    <property type="match status" value="1"/>
</dbReference>
<comment type="caution">
    <text evidence="4">The sequence shown here is derived from an EMBL/GenBank/DDBJ whole genome shotgun (WGS) entry which is preliminary data.</text>
</comment>